<sequence length="64" mass="7119">MSIVWRKSTRSGATGCVEVLLDPRAVGIRDSKDANSPEIFVDPAAWRAFVQHVTGNQYTTEVQR</sequence>
<evidence type="ECO:0000313" key="2">
    <source>
        <dbReference type="EMBL" id="GIG47727.1"/>
    </source>
</evidence>
<keyword evidence="3" id="KW-1185">Reference proteome</keyword>
<evidence type="ECO:0000313" key="3">
    <source>
        <dbReference type="Proteomes" id="UP000660611"/>
    </source>
</evidence>
<protein>
    <recommendedName>
        <fullName evidence="1">DUF397 domain-containing protein</fullName>
    </recommendedName>
</protein>
<accession>A0A919UA84</accession>
<gene>
    <name evidence="2" type="ORF">Dsi01nite_057680</name>
</gene>
<reference evidence="2" key="1">
    <citation type="submission" date="2021-01" db="EMBL/GenBank/DDBJ databases">
        <title>Whole genome shotgun sequence of Dactylosporangium siamense NBRC 106093.</title>
        <authorList>
            <person name="Komaki H."/>
            <person name="Tamura T."/>
        </authorList>
    </citation>
    <scope>NUCLEOTIDE SEQUENCE</scope>
    <source>
        <strain evidence="2">NBRC 106093</strain>
    </source>
</reference>
<evidence type="ECO:0000259" key="1">
    <source>
        <dbReference type="Pfam" id="PF04149"/>
    </source>
</evidence>
<feature type="domain" description="DUF397" evidence="1">
    <location>
        <begin position="4"/>
        <end position="53"/>
    </location>
</feature>
<dbReference type="Pfam" id="PF04149">
    <property type="entry name" value="DUF397"/>
    <property type="match status" value="1"/>
</dbReference>
<dbReference type="Proteomes" id="UP000660611">
    <property type="component" value="Unassembled WGS sequence"/>
</dbReference>
<dbReference type="RefSeq" id="WP_203849451.1">
    <property type="nucleotide sequence ID" value="NZ_BAAAVW010000019.1"/>
</dbReference>
<name>A0A919UA84_9ACTN</name>
<dbReference type="EMBL" id="BONQ01000085">
    <property type="protein sequence ID" value="GIG47727.1"/>
    <property type="molecule type" value="Genomic_DNA"/>
</dbReference>
<proteinExistence type="predicted"/>
<comment type="caution">
    <text evidence="2">The sequence shown here is derived from an EMBL/GenBank/DDBJ whole genome shotgun (WGS) entry which is preliminary data.</text>
</comment>
<dbReference type="AlphaFoldDB" id="A0A919UA84"/>
<organism evidence="2 3">
    <name type="scientific">Dactylosporangium siamense</name>
    <dbReference type="NCBI Taxonomy" id="685454"/>
    <lineage>
        <taxon>Bacteria</taxon>
        <taxon>Bacillati</taxon>
        <taxon>Actinomycetota</taxon>
        <taxon>Actinomycetes</taxon>
        <taxon>Micromonosporales</taxon>
        <taxon>Micromonosporaceae</taxon>
        <taxon>Dactylosporangium</taxon>
    </lineage>
</organism>
<dbReference type="InterPro" id="IPR007278">
    <property type="entry name" value="DUF397"/>
</dbReference>